<dbReference type="UniPathway" id="UPA00060"/>
<evidence type="ECO:0000259" key="6">
    <source>
        <dbReference type="Pfam" id="PF01266"/>
    </source>
</evidence>
<accession>A0A346XZ20</accession>
<dbReference type="GO" id="GO:0009228">
    <property type="term" value="P:thiamine biosynthetic process"/>
    <property type="evidence" value="ECO:0007669"/>
    <property type="project" value="UniProtKB-KW"/>
</dbReference>
<dbReference type="AlphaFoldDB" id="A0A346XZ20"/>
<dbReference type="PANTHER" id="PTHR13847">
    <property type="entry name" value="SARCOSINE DEHYDROGENASE-RELATED"/>
    <property type="match status" value="1"/>
</dbReference>
<dbReference type="GO" id="GO:0009229">
    <property type="term" value="P:thiamine diphosphate biosynthetic process"/>
    <property type="evidence" value="ECO:0007669"/>
    <property type="project" value="UniProtKB-UniPathway"/>
</dbReference>
<evidence type="ECO:0000256" key="2">
    <source>
        <dbReference type="ARBA" id="ARBA00022977"/>
    </source>
</evidence>
<organism evidence="7 8">
    <name type="scientific">Euzebya pacifica</name>
    <dbReference type="NCBI Taxonomy" id="1608957"/>
    <lineage>
        <taxon>Bacteria</taxon>
        <taxon>Bacillati</taxon>
        <taxon>Actinomycetota</taxon>
        <taxon>Nitriliruptoria</taxon>
        <taxon>Euzebyales</taxon>
    </lineage>
</organism>
<dbReference type="KEGG" id="euz:DVS28_a2788"/>
<gene>
    <name evidence="7" type="ORF">DVS28_a2788</name>
</gene>
<dbReference type="Gene3D" id="3.30.9.10">
    <property type="entry name" value="D-Amino Acid Oxidase, subunit A, domain 2"/>
    <property type="match status" value="1"/>
</dbReference>
<comment type="pathway">
    <text evidence="1">Cofactor biosynthesis; thiamine diphosphate biosynthesis.</text>
</comment>
<dbReference type="GO" id="GO:0005737">
    <property type="term" value="C:cytoplasm"/>
    <property type="evidence" value="ECO:0007669"/>
    <property type="project" value="TreeGrafter"/>
</dbReference>
<dbReference type="Pfam" id="PF01266">
    <property type="entry name" value="DAO"/>
    <property type="match status" value="1"/>
</dbReference>
<proteinExistence type="predicted"/>
<dbReference type="InterPro" id="IPR006076">
    <property type="entry name" value="FAD-dep_OxRdtase"/>
</dbReference>
<dbReference type="GO" id="GO:0050660">
    <property type="term" value="F:flavin adenine dinucleotide binding"/>
    <property type="evidence" value="ECO:0007669"/>
    <property type="project" value="InterPro"/>
</dbReference>
<evidence type="ECO:0000256" key="4">
    <source>
        <dbReference type="ARBA" id="ARBA00049872"/>
    </source>
</evidence>
<evidence type="ECO:0000256" key="3">
    <source>
        <dbReference type="ARBA" id="ARBA00023002"/>
    </source>
</evidence>
<dbReference type="SUPFAM" id="SSF54373">
    <property type="entry name" value="FAD-linked reductases, C-terminal domain"/>
    <property type="match status" value="1"/>
</dbReference>
<evidence type="ECO:0000313" key="8">
    <source>
        <dbReference type="Proteomes" id="UP000264006"/>
    </source>
</evidence>
<dbReference type="GO" id="GO:0043799">
    <property type="term" value="F:glycine oxidase activity"/>
    <property type="evidence" value="ECO:0007669"/>
    <property type="project" value="UniProtKB-EC"/>
</dbReference>
<evidence type="ECO:0000313" key="7">
    <source>
        <dbReference type="EMBL" id="AXV07467.1"/>
    </source>
</evidence>
<name>A0A346XZ20_9ACTN</name>
<dbReference type="NCBIfam" id="TIGR02352">
    <property type="entry name" value="thiamin_ThiO"/>
    <property type="match status" value="1"/>
</dbReference>
<feature type="domain" description="FAD dependent oxidoreductase" evidence="6">
    <location>
        <begin position="2"/>
        <end position="345"/>
    </location>
</feature>
<keyword evidence="3" id="KW-0560">Oxidoreductase</keyword>
<dbReference type="PANTHER" id="PTHR13847:SF289">
    <property type="entry name" value="GLYCINE OXIDASE"/>
    <property type="match status" value="1"/>
</dbReference>
<dbReference type="EC" id="1.4.3.19" evidence="5"/>
<protein>
    <recommendedName>
        <fullName evidence="5">glycine oxidase</fullName>
        <ecNumber evidence="5">1.4.3.19</ecNumber>
    </recommendedName>
</protein>
<keyword evidence="2" id="KW-0784">Thiamine biosynthesis</keyword>
<dbReference type="SUPFAM" id="SSF51905">
    <property type="entry name" value="FAD/NAD(P)-binding domain"/>
    <property type="match status" value="1"/>
</dbReference>
<dbReference type="Proteomes" id="UP000264006">
    <property type="component" value="Chromosome"/>
</dbReference>
<dbReference type="InterPro" id="IPR036188">
    <property type="entry name" value="FAD/NAD-bd_sf"/>
</dbReference>
<dbReference type="EMBL" id="CP031165">
    <property type="protein sequence ID" value="AXV07467.1"/>
    <property type="molecule type" value="Genomic_DNA"/>
</dbReference>
<dbReference type="Gene3D" id="3.50.50.60">
    <property type="entry name" value="FAD/NAD(P)-binding domain"/>
    <property type="match status" value="1"/>
</dbReference>
<dbReference type="InterPro" id="IPR012727">
    <property type="entry name" value="Gly_oxidase_ThiO"/>
</dbReference>
<evidence type="ECO:0000256" key="1">
    <source>
        <dbReference type="ARBA" id="ARBA00004948"/>
    </source>
</evidence>
<sequence length="368" mass="38484">MVIVGAGVIGLTCAWRLAEAGATVRVLDPSPARGASWAAAGMLAPVTELHYGEDALLQLNLAAVDRWPAHAAALAAAGVDVGYVECGSLLVARDADDAAEHRRLLAVQEQLGMDVEWVRSRDLRRLEPALSPSVRSGIRVDGDHQVDNRALVEGLLTLCRFDGRVTVDTDTVAAVQRDDGRVTGVATGDGRTVRADRVVLAAGARSGLVDGLDLPAPVRPVKGQLLHLRNTGGPLLRRNIRGEDCYIVSRPDGRVVVGATMEEQGFDDRPTAGAVRDLLQAAWELVPGLAEATFVEVAVGFRPGSPDNAPLMGPLPGHEGLVVATGHARNGVLQSALTAEAVVAWVTGTDVPDAVVPFAPDRIASPAA</sequence>
<reference evidence="7 8" key="1">
    <citation type="submission" date="2018-09" db="EMBL/GenBank/DDBJ databases">
        <title>Complete genome sequence of Euzebya sp. DY32-46 isolated from seawater of Pacific Ocean.</title>
        <authorList>
            <person name="Xu L."/>
            <person name="Wu Y.-H."/>
            <person name="Xu X.-W."/>
        </authorList>
    </citation>
    <scope>NUCLEOTIDE SEQUENCE [LARGE SCALE GENOMIC DNA]</scope>
    <source>
        <strain evidence="7 8">DY32-46</strain>
    </source>
</reference>
<evidence type="ECO:0000256" key="5">
    <source>
        <dbReference type="ARBA" id="ARBA00050018"/>
    </source>
</evidence>
<comment type="catalytic activity">
    <reaction evidence="4">
        <text>glycine + O2 + H2O = glyoxylate + H2O2 + NH4(+)</text>
        <dbReference type="Rhea" id="RHEA:11532"/>
        <dbReference type="ChEBI" id="CHEBI:15377"/>
        <dbReference type="ChEBI" id="CHEBI:15379"/>
        <dbReference type="ChEBI" id="CHEBI:16240"/>
        <dbReference type="ChEBI" id="CHEBI:28938"/>
        <dbReference type="ChEBI" id="CHEBI:36655"/>
        <dbReference type="ChEBI" id="CHEBI:57305"/>
        <dbReference type="EC" id="1.4.3.19"/>
    </reaction>
</comment>
<keyword evidence="8" id="KW-1185">Reference proteome</keyword>